<keyword evidence="3" id="KW-1185">Reference proteome</keyword>
<feature type="region of interest" description="Disordered" evidence="1">
    <location>
        <begin position="682"/>
        <end position="701"/>
    </location>
</feature>
<dbReference type="Proteomes" id="UP001472866">
    <property type="component" value="Chromosome 02"/>
</dbReference>
<evidence type="ECO:0000256" key="1">
    <source>
        <dbReference type="SAM" id="MobiDB-lite"/>
    </source>
</evidence>
<evidence type="ECO:0000313" key="2">
    <source>
        <dbReference type="EMBL" id="WZN60160.1"/>
    </source>
</evidence>
<gene>
    <name evidence="2" type="ORF">HKI87_02g16880</name>
</gene>
<sequence>MEIKASVLEWLLELGIPEEDLPLSSYDPQSLTGSISLSEDAEAALLNGNGTWSIVSHVLKSRGKTLPFSESGSNPLKQGRTAIDRLHNWSFIERLLSTVGIIVDPDAKALAVAGDCEAVSSILGQIRDFCVPDSRREGVEAKLASVGDDVPLPEETYAEELDRAQIADEVILALVPPASRYASDDLDAQPSPPSASAGPSDEARAIYRAHVGDGERSLEDSDSCAQFFIRSISKHFGTGHAESLKFLVDDAEIVEDWIIRGYPAGTFSPVVSWLNEIITRVTDLCFHIASEPATLTVSLGLVSTGVKSKNREVALTTLFLLKQCVAVLDKYYLWKASKRWLTTSVGALLPMVGLMRRFPDTEVSAAVCGVIRAFYREDFPQVFLPDVTALVRSFPERACFLRELTHALAADGSSETRVTNDSVSLLFQYLMEQLNRAQSDFEKNPVLDALAVCWDRFDITPNVEIRIKTILGHIQGQCRSPYPEVRHGALPYLFSLFEHLLRNGENLASSCQQAVLACYVENYTDAFVHRSVLKGLLRLLDTYDTMPIGLVISRLTSKVMEEGSISATQLRVLDRASAHPNLGIGDALSVFRFMLNLSGSQTPHAPSCMAIVLSLLDRVSEEEEAVAALRRHQDRYSGVRVRKGTKKADFLARIDLFLEQREDFNFVSRNLDQQFLATMEDAEAKVGSPHRPKPVLGEKENNYVSASPLAKRRAKAANPNSPAVGAASRGKATRVGGDGSKYNAQRGSRASDPKAKASAERERERIREGARGPAPKPKVAASGLGRRSDPAKNAKDAPKPKAKARSKEEVQRMKDRHRREIEEIKLRRERKQAAEREKEQERLDREERERQRHIQKRNRIVRNMAAPKPSRPAQSEDSEMISELVMEALKRRLDANPNTAMPSGYEKEVQPTFYSGLVDGHRSRGGEESAKNAEMCLSVLQDVLMEALQIEPKANLLGTIVVRRSVGDQGQTPRGARSSEPRSRVPASQPPARAKAAPRRKPPATSSAPPAKSLRYYRRSPMYRPVLELVSEMVHQAVRKVERKSRPKWRAKASSQAPAAGPALQRSEEDRLKYWNMRKQRESAEKAEEERKKAEAERAEQAKRKARADFLRKKLERQKQEKLAREREIVEEAKRKEAELQRQRREREEREGKRRAREKERLRQYREQKAKEHDLQLQQQQQQQPRSVKKKRKPKEEVVEEAKREEPEAEPEPEA</sequence>
<feature type="region of interest" description="Disordered" evidence="1">
    <location>
        <begin position="967"/>
        <end position="1016"/>
    </location>
</feature>
<name>A0AAX4P187_9CHLO</name>
<dbReference type="AlphaFoldDB" id="A0AAX4P187"/>
<feature type="compositionally biased region" description="Low complexity" evidence="1">
    <location>
        <begin position="986"/>
        <end position="995"/>
    </location>
</feature>
<feature type="region of interest" description="Disordered" evidence="1">
    <location>
        <begin position="182"/>
        <end position="202"/>
    </location>
</feature>
<reference evidence="2 3" key="1">
    <citation type="submission" date="2024-03" db="EMBL/GenBank/DDBJ databases">
        <title>Complete genome sequence of the green alga Chloropicon roscoffensis RCC1871.</title>
        <authorList>
            <person name="Lemieux C."/>
            <person name="Pombert J.-F."/>
            <person name="Otis C."/>
            <person name="Turmel M."/>
        </authorList>
    </citation>
    <scope>NUCLEOTIDE SEQUENCE [LARGE SCALE GENOMIC DNA]</scope>
    <source>
        <strain evidence="2 3">RCC1871</strain>
    </source>
</reference>
<feature type="compositionally biased region" description="Basic and acidic residues" evidence="1">
    <location>
        <begin position="786"/>
        <end position="852"/>
    </location>
</feature>
<organism evidence="2 3">
    <name type="scientific">Chloropicon roscoffensis</name>
    <dbReference type="NCBI Taxonomy" id="1461544"/>
    <lineage>
        <taxon>Eukaryota</taxon>
        <taxon>Viridiplantae</taxon>
        <taxon>Chlorophyta</taxon>
        <taxon>Chloropicophyceae</taxon>
        <taxon>Chloropicales</taxon>
        <taxon>Chloropicaceae</taxon>
        <taxon>Chloropicon</taxon>
    </lineage>
</organism>
<feature type="compositionally biased region" description="Basic and acidic residues" evidence="1">
    <location>
        <begin position="749"/>
        <end position="770"/>
    </location>
</feature>
<dbReference type="SUPFAM" id="SSF48371">
    <property type="entry name" value="ARM repeat"/>
    <property type="match status" value="1"/>
</dbReference>
<feature type="compositionally biased region" description="Basic and acidic residues" evidence="1">
    <location>
        <begin position="1194"/>
        <end position="1206"/>
    </location>
</feature>
<dbReference type="InterPro" id="IPR016024">
    <property type="entry name" value="ARM-type_fold"/>
</dbReference>
<evidence type="ECO:0000313" key="3">
    <source>
        <dbReference type="Proteomes" id="UP001472866"/>
    </source>
</evidence>
<accession>A0AAX4P187</accession>
<protein>
    <submittedName>
        <fullName evidence="2">Uncharacterized protein</fullName>
    </submittedName>
</protein>
<feature type="compositionally biased region" description="Low complexity" evidence="1">
    <location>
        <begin position="1003"/>
        <end position="1012"/>
    </location>
</feature>
<dbReference type="EMBL" id="CP151502">
    <property type="protein sequence ID" value="WZN60160.1"/>
    <property type="molecule type" value="Genomic_DNA"/>
</dbReference>
<proteinExistence type="predicted"/>
<feature type="compositionally biased region" description="Basic and acidic residues" evidence="1">
    <location>
        <begin position="1066"/>
        <end position="1175"/>
    </location>
</feature>
<feature type="compositionally biased region" description="Basic residues" evidence="1">
    <location>
        <begin position="1040"/>
        <end position="1051"/>
    </location>
</feature>
<feature type="region of interest" description="Disordered" evidence="1">
    <location>
        <begin position="1040"/>
        <end position="1215"/>
    </location>
</feature>
<feature type="region of interest" description="Disordered" evidence="1">
    <location>
        <begin position="707"/>
        <end position="879"/>
    </location>
</feature>